<dbReference type="GO" id="GO:0009897">
    <property type="term" value="C:external side of plasma membrane"/>
    <property type="evidence" value="ECO:0007669"/>
    <property type="project" value="TreeGrafter"/>
</dbReference>
<dbReference type="KEGG" id="tru:101069554"/>
<reference evidence="11 12" key="1">
    <citation type="journal article" date="2011" name="Genome Biol. Evol.">
        <title>Integration of the genetic map and genome assembly of fugu facilitates insights into distinct features of genome evolution in teleosts and mammals.</title>
        <authorList>
            <person name="Kai W."/>
            <person name="Kikuchi K."/>
            <person name="Tohari S."/>
            <person name="Chew A.K."/>
            <person name="Tay A."/>
            <person name="Fujiwara A."/>
            <person name="Hosoya S."/>
            <person name="Suetake H."/>
            <person name="Naruse K."/>
            <person name="Brenner S."/>
            <person name="Suzuki Y."/>
            <person name="Venkatesh B."/>
        </authorList>
    </citation>
    <scope>NUCLEOTIDE SEQUENCE [LARGE SCALE GENOMIC DNA]</scope>
</reference>
<dbReference type="HOGENOM" id="CLU_433416_0_0_1"/>
<dbReference type="GO" id="GO:0004896">
    <property type="term" value="F:cytokine receptor activity"/>
    <property type="evidence" value="ECO:0007669"/>
    <property type="project" value="TreeGrafter"/>
</dbReference>
<name>H2VDJ7_TAKRU</name>
<evidence type="ECO:0000256" key="3">
    <source>
        <dbReference type="ARBA" id="ARBA00022729"/>
    </source>
</evidence>
<evidence type="ECO:0000256" key="4">
    <source>
        <dbReference type="ARBA" id="ARBA00022989"/>
    </source>
</evidence>
<proteinExistence type="predicted"/>
<keyword evidence="12" id="KW-1185">Reference proteome</keyword>
<evidence type="ECO:0000256" key="8">
    <source>
        <dbReference type="SAM" id="MobiDB-lite"/>
    </source>
</evidence>
<gene>
    <name evidence="11" type="primary">mpl</name>
</gene>
<evidence type="ECO:0000256" key="1">
    <source>
        <dbReference type="ARBA" id="ARBA00004479"/>
    </source>
</evidence>
<keyword evidence="7" id="KW-0325">Glycoprotein</keyword>
<protein>
    <submittedName>
        <fullName evidence="11">MPL proto-oncogene, thrombopoietin receptor</fullName>
    </submittedName>
</protein>
<dbReference type="Proteomes" id="UP000005226">
    <property type="component" value="Chromosome 20"/>
</dbReference>
<keyword evidence="5 9" id="KW-0472">Membrane</keyword>
<dbReference type="PANTHER" id="PTHR23037:SF34">
    <property type="entry name" value="THROMBOPOIETIN RECEPTOR ISOFORM X1"/>
    <property type="match status" value="1"/>
</dbReference>
<dbReference type="STRING" id="31033.ENSTRUP00000047292"/>
<dbReference type="InterPro" id="IPR013783">
    <property type="entry name" value="Ig-like_fold"/>
</dbReference>
<keyword evidence="4 9" id="KW-1133">Transmembrane helix</keyword>
<feature type="domain" description="Fibronectin type-III" evidence="10">
    <location>
        <begin position="347"/>
        <end position="439"/>
    </location>
</feature>
<reference evidence="11" key="3">
    <citation type="submission" date="2025-09" db="UniProtKB">
        <authorList>
            <consortium name="Ensembl"/>
        </authorList>
    </citation>
    <scope>IDENTIFICATION</scope>
</reference>
<dbReference type="RefSeq" id="XP_003974444.3">
    <property type="nucleotide sequence ID" value="XM_003974395.3"/>
</dbReference>
<dbReference type="InterPro" id="IPR003961">
    <property type="entry name" value="FN3_dom"/>
</dbReference>
<keyword evidence="2 9" id="KW-0812">Transmembrane</keyword>
<evidence type="ECO:0000256" key="9">
    <source>
        <dbReference type="SAM" id="Phobius"/>
    </source>
</evidence>
<dbReference type="Pfam" id="PF09067">
    <property type="entry name" value="EpoR_lig-bind"/>
    <property type="match status" value="1"/>
</dbReference>
<comment type="subcellular location">
    <subcellularLocation>
        <location evidence="1">Membrane</location>
        <topology evidence="1">Single-pass type I membrane protein</topology>
    </subcellularLocation>
</comment>
<dbReference type="SUPFAM" id="SSF49265">
    <property type="entry name" value="Fibronectin type III"/>
    <property type="match status" value="4"/>
</dbReference>
<evidence type="ECO:0000256" key="2">
    <source>
        <dbReference type="ARBA" id="ARBA00022692"/>
    </source>
</evidence>
<dbReference type="CTD" id="4352"/>
<evidence type="ECO:0000313" key="11">
    <source>
        <dbReference type="Ensembl" id="ENSTRUP00000047292.3"/>
    </source>
</evidence>
<feature type="transmembrane region" description="Helical" evidence="9">
    <location>
        <begin position="446"/>
        <end position="466"/>
    </location>
</feature>
<dbReference type="PROSITE" id="PS50853">
    <property type="entry name" value="FN3"/>
    <property type="match status" value="1"/>
</dbReference>
<evidence type="ECO:0000256" key="5">
    <source>
        <dbReference type="ARBA" id="ARBA00023136"/>
    </source>
</evidence>
<organism evidence="11 12">
    <name type="scientific">Takifugu rubripes</name>
    <name type="common">Japanese pufferfish</name>
    <name type="synonym">Fugu rubripes</name>
    <dbReference type="NCBI Taxonomy" id="31033"/>
    <lineage>
        <taxon>Eukaryota</taxon>
        <taxon>Metazoa</taxon>
        <taxon>Chordata</taxon>
        <taxon>Craniata</taxon>
        <taxon>Vertebrata</taxon>
        <taxon>Euteleostomi</taxon>
        <taxon>Actinopterygii</taxon>
        <taxon>Neopterygii</taxon>
        <taxon>Teleostei</taxon>
        <taxon>Neoteleostei</taxon>
        <taxon>Acanthomorphata</taxon>
        <taxon>Eupercaria</taxon>
        <taxon>Tetraodontiformes</taxon>
        <taxon>Tetradontoidea</taxon>
        <taxon>Tetraodontidae</taxon>
        <taxon>Takifugu</taxon>
    </lineage>
</organism>
<evidence type="ECO:0000259" key="10">
    <source>
        <dbReference type="PROSITE" id="PS50853"/>
    </source>
</evidence>
<dbReference type="GeneTree" id="ENSGT00940000166530"/>
<dbReference type="Gene3D" id="2.60.40.10">
    <property type="entry name" value="Immunoglobulins"/>
    <property type="match status" value="4"/>
</dbReference>
<dbReference type="Ensembl" id="ENSTRUT00000047451.3">
    <property type="protein sequence ID" value="ENSTRUP00000047292.3"/>
    <property type="gene ID" value="ENSTRUG00000018473.3"/>
</dbReference>
<dbReference type="AlphaFoldDB" id="H2VDJ7"/>
<dbReference type="InterPro" id="IPR015152">
    <property type="entry name" value="Growth/epo_recpt_lig-bind"/>
</dbReference>
<reference evidence="11" key="2">
    <citation type="submission" date="2025-08" db="UniProtKB">
        <authorList>
            <consortium name="Ensembl"/>
        </authorList>
    </citation>
    <scope>IDENTIFICATION</scope>
</reference>
<dbReference type="InterPro" id="IPR036116">
    <property type="entry name" value="FN3_sf"/>
</dbReference>
<sequence length="656" mass="74341">MLAQCKSLTRPSAMELTFRWGISLITWWILVCCVSQIPHTFGTFNITKEDRLLLKDEENPKCFTRTLHDFTCFFETPDNGTYDLFYRVSGTKRCELFVQATEEGTFLHVCSFPAVDVLLYVEMQLEVVERSTGTHLYSRTVCVEDHLLLDPPYNVSMDHNGEPGQLQVSWKCDAPKFFEDDMMFMIRYTSMSLGQKIQEAKDGGILGSVVPGEVTEVQLRAKCASNPAAGHWSRWSKPVRAMVPQSSGDISLMCFTSDLHNITCMWNTTRYGPDNDFTLFYKTSPGDGSSWSDWAECLTEESLTDLCRFQGHQSSRFRVKLCSDPSPLSRTFYTPTFTMYQSIRTTPPSHLNRWWRRTKLCLKWDAPLPILFAHLQYEVCYQIRETNAWMIVSVEGPETSTCVKLPLGSHYSAKIRAKPTGNIYSGDWSDWSEVVTGDTPANKSTFLLLCIPISMLMITVIAVALFPKYLSKLKLYFWPPVPNLDKVLQGYLVEMNGQGWNLPVMAKPCLEEIAPSFLEIMSDEEVLGSDKPERSTQLLPAEQKLPHPEPPDEPPDGEEYPGYVMLRKGTLIHCPKANMYIHNSTCESERPNVTNKSVQTCTDGSDCALLCSGNDFINQSYFPQAESAHGFKCRITAIRQSSNLYTNLPRSSNSPI</sequence>
<dbReference type="OMA" id="HGPTYQG"/>
<evidence type="ECO:0000256" key="6">
    <source>
        <dbReference type="ARBA" id="ARBA00023170"/>
    </source>
</evidence>
<dbReference type="CDD" id="cd00063">
    <property type="entry name" value="FN3"/>
    <property type="match status" value="1"/>
</dbReference>
<feature type="region of interest" description="Disordered" evidence="8">
    <location>
        <begin position="539"/>
        <end position="560"/>
    </location>
</feature>
<feature type="transmembrane region" description="Helical" evidence="9">
    <location>
        <begin position="20"/>
        <end position="38"/>
    </location>
</feature>
<accession>H2VDJ7</accession>
<keyword evidence="6" id="KW-0675">Receptor</keyword>
<dbReference type="eggNOG" id="ENOG502RYN1">
    <property type="taxonomic scope" value="Eukaryota"/>
</dbReference>
<dbReference type="PANTHER" id="PTHR23037">
    <property type="entry name" value="CYTOKINE RECEPTOR"/>
    <property type="match status" value="1"/>
</dbReference>
<keyword evidence="3" id="KW-0732">Signal</keyword>
<dbReference type="InParanoid" id="H2VDJ7"/>
<dbReference type="GeneID" id="101069554"/>
<evidence type="ECO:0000256" key="7">
    <source>
        <dbReference type="ARBA" id="ARBA00023180"/>
    </source>
</evidence>
<evidence type="ECO:0000313" key="12">
    <source>
        <dbReference type="Proteomes" id="UP000005226"/>
    </source>
</evidence>